<accession>A0ABT1NHV3</accession>
<evidence type="ECO:0000259" key="2">
    <source>
        <dbReference type="PROSITE" id="PS50943"/>
    </source>
</evidence>
<evidence type="ECO:0000256" key="1">
    <source>
        <dbReference type="ARBA" id="ARBA00023125"/>
    </source>
</evidence>
<gene>
    <name evidence="3" type="ORF">LJD61_14925</name>
</gene>
<proteinExistence type="predicted"/>
<evidence type="ECO:0000313" key="3">
    <source>
        <dbReference type="EMBL" id="MCQ1530830.1"/>
    </source>
</evidence>
<dbReference type="CDD" id="cd00093">
    <property type="entry name" value="HTH_XRE"/>
    <property type="match status" value="1"/>
</dbReference>
<reference evidence="3 4" key="1">
    <citation type="submission" date="2021-10" db="EMBL/GenBank/DDBJ databases">
        <title>Lutispora strain m25 sp. nov., a thermophilic, non-spore-forming bacterium isolated from a lab-scale methanogenic bioreactor digesting anaerobic sludge.</title>
        <authorList>
            <person name="El Houari A."/>
            <person name="Mcdonald J."/>
        </authorList>
    </citation>
    <scope>NUCLEOTIDE SEQUENCE [LARGE SCALE GENOMIC DNA]</scope>
    <source>
        <strain evidence="4">m25</strain>
    </source>
</reference>
<sequence length="71" mass="8139">MENKVEELRKLIGINQEDLAKALKVSRQTISSIETGKYNPSLELAFAISAYFQKSIEEIFIYEGRGENEKE</sequence>
<dbReference type="Proteomes" id="UP001651880">
    <property type="component" value="Unassembled WGS sequence"/>
</dbReference>
<dbReference type="Gene3D" id="1.10.260.40">
    <property type="entry name" value="lambda repressor-like DNA-binding domains"/>
    <property type="match status" value="1"/>
</dbReference>
<keyword evidence="1" id="KW-0238">DNA-binding</keyword>
<keyword evidence="4" id="KW-1185">Reference proteome</keyword>
<protein>
    <submittedName>
        <fullName evidence="3">Helix-turn-helix transcriptional regulator</fullName>
    </submittedName>
</protein>
<dbReference type="EMBL" id="JAJEKE010000015">
    <property type="protein sequence ID" value="MCQ1530830.1"/>
    <property type="molecule type" value="Genomic_DNA"/>
</dbReference>
<dbReference type="InterPro" id="IPR001387">
    <property type="entry name" value="Cro/C1-type_HTH"/>
</dbReference>
<dbReference type="SUPFAM" id="SSF47413">
    <property type="entry name" value="lambda repressor-like DNA-binding domains"/>
    <property type="match status" value="1"/>
</dbReference>
<name>A0ABT1NHV3_9FIRM</name>
<dbReference type="PANTHER" id="PTHR46558">
    <property type="entry name" value="TRACRIPTIONAL REGULATORY PROTEIN-RELATED-RELATED"/>
    <property type="match status" value="1"/>
</dbReference>
<dbReference type="Pfam" id="PF01381">
    <property type="entry name" value="HTH_3"/>
    <property type="match status" value="1"/>
</dbReference>
<dbReference type="PROSITE" id="PS50943">
    <property type="entry name" value="HTH_CROC1"/>
    <property type="match status" value="1"/>
</dbReference>
<evidence type="ECO:0000313" key="4">
    <source>
        <dbReference type="Proteomes" id="UP001651880"/>
    </source>
</evidence>
<dbReference type="InterPro" id="IPR010982">
    <property type="entry name" value="Lambda_DNA-bd_dom_sf"/>
</dbReference>
<dbReference type="SMART" id="SM00530">
    <property type="entry name" value="HTH_XRE"/>
    <property type="match status" value="1"/>
</dbReference>
<dbReference type="PANTHER" id="PTHR46558:SF4">
    <property type="entry name" value="DNA-BIDING PHAGE PROTEIN"/>
    <property type="match status" value="1"/>
</dbReference>
<organism evidence="3 4">
    <name type="scientific">Lutispora saccharofermentans</name>
    <dbReference type="NCBI Taxonomy" id="3024236"/>
    <lineage>
        <taxon>Bacteria</taxon>
        <taxon>Bacillati</taxon>
        <taxon>Bacillota</taxon>
        <taxon>Clostridia</taxon>
        <taxon>Lutisporales</taxon>
        <taxon>Lutisporaceae</taxon>
        <taxon>Lutispora</taxon>
    </lineage>
</organism>
<dbReference type="RefSeq" id="WP_255228352.1">
    <property type="nucleotide sequence ID" value="NZ_JAJEKE010000015.1"/>
</dbReference>
<comment type="caution">
    <text evidence="3">The sequence shown here is derived from an EMBL/GenBank/DDBJ whole genome shotgun (WGS) entry which is preliminary data.</text>
</comment>
<feature type="domain" description="HTH cro/C1-type" evidence="2">
    <location>
        <begin position="5"/>
        <end position="59"/>
    </location>
</feature>